<dbReference type="GO" id="GO:0005829">
    <property type="term" value="C:cytosol"/>
    <property type="evidence" value="ECO:0007669"/>
    <property type="project" value="TreeGrafter"/>
</dbReference>
<evidence type="ECO:0000313" key="2">
    <source>
        <dbReference type="EMBL" id="ROQ00223.1"/>
    </source>
</evidence>
<protein>
    <submittedName>
        <fullName evidence="2">N-methylhydantoinase B</fullName>
    </submittedName>
</protein>
<reference evidence="2 3" key="1">
    <citation type="submission" date="2018-11" db="EMBL/GenBank/DDBJ databases">
        <title>Genomic Encyclopedia of Type Strains, Phase IV (KMG-IV): sequencing the most valuable type-strain genomes for metagenomic binning, comparative biology and taxonomic classification.</title>
        <authorList>
            <person name="Goeker M."/>
        </authorList>
    </citation>
    <scope>NUCLEOTIDE SEQUENCE [LARGE SCALE GENOMIC DNA]</scope>
    <source>
        <strain evidence="2 3">DSM 5900</strain>
    </source>
</reference>
<dbReference type="EMBL" id="RJKX01000013">
    <property type="protein sequence ID" value="ROQ00223.1"/>
    <property type="molecule type" value="Genomic_DNA"/>
</dbReference>
<dbReference type="InterPro" id="IPR003692">
    <property type="entry name" value="Hydantoinase_B"/>
</dbReference>
<feature type="domain" description="Hydantoinase B/oxoprolinase" evidence="1">
    <location>
        <begin position="15"/>
        <end position="537"/>
    </location>
</feature>
<evidence type="ECO:0000313" key="3">
    <source>
        <dbReference type="Proteomes" id="UP000278222"/>
    </source>
</evidence>
<dbReference type="PANTHER" id="PTHR11365:SF23">
    <property type="entry name" value="HYPOTHETICAL 5-OXOPROLINASE (EUROFUNG)-RELATED"/>
    <property type="match status" value="1"/>
</dbReference>
<dbReference type="Proteomes" id="UP000278222">
    <property type="component" value="Unassembled WGS sequence"/>
</dbReference>
<name>A0A3N1M963_9PROT</name>
<dbReference type="OrthoDB" id="9761586at2"/>
<evidence type="ECO:0000259" key="1">
    <source>
        <dbReference type="Pfam" id="PF02538"/>
    </source>
</evidence>
<dbReference type="Pfam" id="PF02538">
    <property type="entry name" value="Hydantoinase_B"/>
    <property type="match status" value="1"/>
</dbReference>
<proteinExistence type="predicted"/>
<comment type="caution">
    <text evidence="2">The sequence shown here is derived from an EMBL/GenBank/DDBJ whole genome shotgun (WGS) entry which is preliminary data.</text>
</comment>
<dbReference type="RefSeq" id="WP_123689525.1">
    <property type="nucleotide sequence ID" value="NZ_AP019700.1"/>
</dbReference>
<dbReference type="GO" id="GO:0006749">
    <property type="term" value="P:glutathione metabolic process"/>
    <property type="evidence" value="ECO:0007669"/>
    <property type="project" value="TreeGrafter"/>
</dbReference>
<dbReference type="GO" id="GO:0017168">
    <property type="term" value="F:5-oxoprolinase (ATP-hydrolyzing) activity"/>
    <property type="evidence" value="ECO:0007669"/>
    <property type="project" value="TreeGrafter"/>
</dbReference>
<gene>
    <name evidence="2" type="ORF">EDC65_2019</name>
</gene>
<dbReference type="PANTHER" id="PTHR11365">
    <property type="entry name" value="5-OXOPROLINASE RELATED"/>
    <property type="match status" value="1"/>
</dbReference>
<sequence>MTAPDPIRPDPIRPDPIRLEIIRHALVAAAEEMSITVWRTSRSSVVREILDYSTCVFDANGRSIAQAARMPVHLNSMPSCLADILAGPFPIEGWDEGDVIVTNDPYAGGQHLPDIQTFKPVFVDGRLVAIAGILVHHLDVGGGAPGSYYAQATEIFHEGFRIPPLKLVERGRRNEQVIQLLLRNSREPENVGGDFASQLAALDVGVANLQRLARRYGPDTLQAAADAIQDQSEAAMRRAIAAIPDGTWKFTDHVDDDGIEDRPLAVAVTLTVAGDTIAVDLAGSSPQAAGPVNCTLNMTSSAVICGVMMAIGADIPANAGCYRPITIAAPPGSVVNALSPAPVANRMAIGHRVVNAVLGAFAGALPGQIPAAYYGVSYAYALGSRRTDGQRQVYFDLECGGWGGHPDADGAAAFSCGFHNISSSPVEMIEATYPVRFLRYGLAPDTGGAGFRRGGTGLERSFLLTAPEGRFAANLDRFKFAPYGLEGGEPGSTGRLEVRRSGSDDWQSLPSKVAGLPLAVGDAIRLVTSGGGGWGDPAGREAARVADDVADGYVSAGAAGRQYGPRAAAAD</sequence>
<dbReference type="AlphaFoldDB" id="A0A3N1M963"/>
<accession>A0A3N1M963</accession>
<dbReference type="InterPro" id="IPR045079">
    <property type="entry name" value="Oxoprolinase-like"/>
</dbReference>
<organism evidence="2 3">
    <name type="scientific">Stella humosa</name>
    <dbReference type="NCBI Taxonomy" id="94"/>
    <lineage>
        <taxon>Bacteria</taxon>
        <taxon>Pseudomonadati</taxon>
        <taxon>Pseudomonadota</taxon>
        <taxon>Alphaproteobacteria</taxon>
        <taxon>Rhodospirillales</taxon>
        <taxon>Stellaceae</taxon>
        <taxon>Stella</taxon>
    </lineage>
</organism>
<keyword evidence="3" id="KW-1185">Reference proteome</keyword>